<comment type="caution">
    <text evidence="6">The sequence shown here is derived from an EMBL/GenBank/DDBJ whole genome shotgun (WGS) entry which is preliminary data.</text>
</comment>
<keyword evidence="7" id="KW-1185">Reference proteome</keyword>
<dbReference type="PANTHER" id="PTHR46196">
    <property type="entry name" value="TRANSCRIPTION FACTOR BHLH155-LIKE ISOFORM X1-RELATED"/>
    <property type="match status" value="1"/>
</dbReference>
<accession>A0AAP0Q904</accession>
<dbReference type="AlphaFoldDB" id="A0AAP0Q904"/>
<dbReference type="PANTHER" id="PTHR46196:SF4">
    <property type="entry name" value="TRANSCRIPTION FACTOR LHW"/>
    <property type="match status" value="1"/>
</dbReference>
<keyword evidence="2" id="KW-0805">Transcription regulation</keyword>
<dbReference type="GO" id="GO:0003700">
    <property type="term" value="F:DNA-binding transcription factor activity"/>
    <property type="evidence" value="ECO:0007669"/>
    <property type="project" value="InterPro"/>
</dbReference>
<name>A0AAP0Q904_9ROSI</name>
<proteinExistence type="predicted"/>
<evidence type="ECO:0000313" key="6">
    <source>
        <dbReference type="EMBL" id="KAK9175203.1"/>
    </source>
</evidence>
<evidence type="ECO:0000313" key="7">
    <source>
        <dbReference type="Proteomes" id="UP001428341"/>
    </source>
</evidence>
<evidence type="ECO:0000256" key="2">
    <source>
        <dbReference type="ARBA" id="ARBA00023015"/>
    </source>
</evidence>
<evidence type="ECO:0000256" key="4">
    <source>
        <dbReference type="ARBA" id="ARBA00023242"/>
    </source>
</evidence>
<protein>
    <recommendedName>
        <fullName evidence="5">BHLH domain-containing protein</fullName>
    </recommendedName>
</protein>
<dbReference type="Pfam" id="PF23176">
    <property type="entry name" value="bHLH_LHW"/>
    <property type="match status" value="1"/>
</dbReference>
<dbReference type="Proteomes" id="UP001428341">
    <property type="component" value="Unassembled WGS sequence"/>
</dbReference>
<dbReference type="EMBL" id="JBCGBO010000025">
    <property type="protein sequence ID" value="KAK9175203.1"/>
    <property type="molecule type" value="Genomic_DNA"/>
</dbReference>
<keyword evidence="3" id="KW-0804">Transcription</keyword>
<organism evidence="6 7">
    <name type="scientific">Citrus x changshan-huyou</name>
    <dbReference type="NCBI Taxonomy" id="2935761"/>
    <lineage>
        <taxon>Eukaryota</taxon>
        <taxon>Viridiplantae</taxon>
        <taxon>Streptophyta</taxon>
        <taxon>Embryophyta</taxon>
        <taxon>Tracheophyta</taxon>
        <taxon>Spermatophyta</taxon>
        <taxon>Magnoliopsida</taxon>
        <taxon>eudicotyledons</taxon>
        <taxon>Gunneridae</taxon>
        <taxon>Pentapetalae</taxon>
        <taxon>rosids</taxon>
        <taxon>malvids</taxon>
        <taxon>Sapindales</taxon>
        <taxon>Rutaceae</taxon>
        <taxon>Aurantioideae</taxon>
        <taxon>Citrus</taxon>
    </lineage>
</organism>
<dbReference type="InterPro" id="IPR043561">
    <property type="entry name" value="LHW-like"/>
</dbReference>
<evidence type="ECO:0000256" key="1">
    <source>
        <dbReference type="ARBA" id="ARBA00004123"/>
    </source>
</evidence>
<comment type="subcellular location">
    <subcellularLocation>
        <location evidence="1">Nucleus</location>
    </subcellularLocation>
</comment>
<reference evidence="6 7" key="1">
    <citation type="submission" date="2024-05" db="EMBL/GenBank/DDBJ databases">
        <title>Haplotype-resolved chromosome-level genome assembly of Huyou (Citrus changshanensis).</title>
        <authorList>
            <person name="Miao C."/>
            <person name="Chen W."/>
            <person name="Wu Y."/>
            <person name="Wang L."/>
            <person name="Zhao S."/>
            <person name="Grierson D."/>
            <person name="Xu C."/>
            <person name="Chen K."/>
        </authorList>
    </citation>
    <scope>NUCLEOTIDE SEQUENCE [LARGE SCALE GENOMIC DNA]</scope>
    <source>
        <strain evidence="6">01-14</strain>
        <tissue evidence="6">Leaf</tissue>
    </source>
</reference>
<dbReference type="GO" id="GO:0046983">
    <property type="term" value="F:protein dimerization activity"/>
    <property type="evidence" value="ECO:0007669"/>
    <property type="project" value="InterPro"/>
</dbReference>
<keyword evidence="4" id="KW-0539">Nucleus</keyword>
<evidence type="ECO:0000259" key="5">
    <source>
        <dbReference type="Pfam" id="PF23176"/>
    </source>
</evidence>
<gene>
    <name evidence="6" type="ORF">WN944_027209</name>
</gene>
<feature type="domain" description="BHLH" evidence="5">
    <location>
        <begin position="26"/>
        <end position="61"/>
    </location>
</feature>
<dbReference type="InterPro" id="IPR011598">
    <property type="entry name" value="bHLH_dom"/>
</dbReference>
<sequence length="127" mass="14232">MIQEGVKDNLCFNADTILYSLDMVQQCSMDALLERTIKHMLFLQSVTKHVHKLKQTEESKITLRQSSCLNLQIIKKEGGLLLKDNSEGGETCAFEVGSQSMVCPVAVEDLNSPRPLLVKLVTSLFFE</sequence>
<evidence type="ECO:0000256" key="3">
    <source>
        <dbReference type="ARBA" id="ARBA00023163"/>
    </source>
</evidence>
<dbReference type="GO" id="GO:0005634">
    <property type="term" value="C:nucleus"/>
    <property type="evidence" value="ECO:0007669"/>
    <property type="project" value="UniProtKB-SubCell"/>
</dbReference>